<dbReference type="OrthoDB" id="2014201at2759"/>
<reference evidence="2" key="1">
    <citation type="submission" date="2020-02" db="EMBL/GenBank/DDBJ databases">
        <authorList>
            <person name="Lichtner F.J."/>
        </authorList>
    </citation>
    <scope>NUCLEOTIDE SEQUENCE</scope>
    <source>
        <strain evidence="2">G10</strain>
    </source>
</reference>
<dbReference type="InterPro" id="IPR029044">
    <property type="entry name" value="Nucleotide-diphossugar_trans"/>
</dbReference>
<keyword evidence="1" id="KW-1133">Transmembrane helix</keyword>
<comment type="caution">
    <text evidence="2">The sequence shown here is derived from an EMBL/GenBank/DDBJ whole genome shotgun (WGS) entry which is preliminary data.</text>
</comment>
<name>A0A9P5GF15_PENCR</name>
<dbReference type="InterPro" id="IPR050587">
    <property type="entry name" value="GNT1/Glycosyltrans_8"/>
</dbReference>
<protein>
    <submittedName>
        <fullName evidence="2">Uncharacterized protein</fullName>
    </submittedName>
</protein>
<proteinExistence type="predicted"/>
<accession>A0A9P5GF15</accession>
<gene>
    <name evidence="2" type="ORF">PCG10_001599</name>
</gene>
<dbReference type="PANTHER" id="PTHR11183">
    <property type="entry name" value="GLYCOGENIN SUBFAMILY MEMBER"/>
    <property type="match status" value="1"/>
</dbReference>
<dbReference type="Gene3D" id="3.90.550.10">
    <property type="entry name" value="Spore Coat Polysaccharide Biosynthesis Protein SpsA, Chain A"/>
    <property type="match status" value="1"/>
</dbReference>
<dbReference type="SUPFAM" id="SSF53448">
    <property type="entry name" value="Nucleotide-diphospho-sugar transferases"/>
    <property type="match status" value="1"/>
</dbReference>
<feature type="transmembrane region" description="Helical" evidence="1">
    <location>
        <begin position="6"/>
        <end position="26"/>
    </location>
</feature>
<evidence type="ECO:0000256" key="1">
    <source>
        <dbReference type="SAM" id="Phobius"/>
    </source>
</evidence>
<keyword evidence="1" id="KW-0472">Membrane</keyword>
<dbReference type="Proteomes" id="UP000701341">
    <property type="component" value="Unassembled WGS sequence"/>
</dbReference>
<sequence>MKHLVGSIGLFGGFMLFLSWFWNVYLPRSERLGVTKNQQIIYATYLSAPTEQKDHFISEFRNTSDPYFDAARILTYQFLHAPETRTRLAIPFVVFVHQNVDQEKRDRLRSDGAQVIEWSDFRVGWVRPTDSRWADVLTKLRLWEMVQYDLIVFLDGDSVLTRCLDGILSAPVTWLSTSTQTSLSINGVEISLPETYIAAGLPQLRTNHSSHPSRVPEDFWDWDTLNAGFMILQPSLKLFRYFEALLAVEDSFDTSVADQNVLNVALSHEGPTPWTAVDFSWNIQWPWPEDIKTGYAVLHEKWWAPMHWESREYLLSWYWRMIGYYSASGL</sequence>
<evidence type="ECO:0000313" key="3">
    <source>
        <dbReference type="Proteomes" id="UP000701341"/>
    </source>
</evidence>
<dbReference type="EMBL" id="JAAOZQ010000122">
    <property type="protein sequence ID" value="KAF7517115.1"/>
    <property type="molecule type" value="Genomic_DNA"/>
</dbReference>
<dbReference type="AlphaFoldDB" id="A0A9P5GF15"/>
<organism evidence="2 3">
    <name type="scientific">Penicillium crustosum</name>
    <name type="common">Blue mold fungus</name>
    <dbReference type="NCBI Taxonomy" id="36656"/>
    <lineage>
        <taxon>Eukaryota</taxon>
        <taxon>Fungi</taxon>
        <taxon>Dikarya</taxon>
        <taxon>Ascomycota</taxon>
        <taxon>Pezizomycotina</taxon>
        <taxon>Eurotiomycetes</taxon>
        <taxon>Eurotiomycetidae</taxon>
        <taxon>Eurotiales</taxon>
        <taxon>Aspergillaceae</taxon>
        <taxon>Penicillium</taxon>
    </lineage>
</organism>
<keyword evidence="3" id="KW-1185">Reference proteome</keyword>
<keyword evidence="1" id="KW-0812">Transmembrane</keyword>
<evidence type="ECO:0000313" key="2">
    <source>
        <dbReference type="EMBL" id="KAF7517115.1"/>
    </source>
</evidence>